<dbReference type="Proteomes" id="UP001238467">
    <property type="component" value="Unassembled WGS sequence"/>
</dbReference>
<reference evidence="2 3" key="1">
    <citation type="submission" date="2023-07" db="EMBL/GenBank/DDBJ databases">
        <title>Genomic Encyclopedia of Type Strains, Phase IV (KMG-IV): sequencing the most valuable type-strain genomes for metagenomic binning, comparative biology and taxonomic classification.</title>
        <authorList>
            <person name="Goeker M."/>
        </authorList>
    </citation>
    <scope>NUCLEOTIDE SEQUENCE [LARGE SCALE GENOMIC DNA]</scope>
    <source>
        <strain evidence="2 3">DSM 1277</strain>
    </source>
</reference>
<keyword evidence="3" id="KW-1185">Reference proteome</keyword>
<dbReference type="InterPro" id="IPR005152">
    <property type="entry name" value="Lipase_secreted"/>
</dbReference>
<keyword evidence="2" id="KW-0378">Hydrolase</keyword>
<dbReference type="SUPFAM" id="SSF53474">
    <property type="entry name" value="alpha/beta-Hydrolases"/>
    <property type="match status" value="1"/>
</dbReference>
<dbReference type="Gene3D" id="3.40.50.1820">
    <property type="entry name" value="alpha/beta hydrolase"/>
    <property type="match status" value="2"/>
</dbReference>
<keyword evidence="1" id="KW-0812">Transmembrane</keyword>
<dbReference type="InterPro" id="IPR029058">
    <property type="entry name" value="AB_hydrolase_fold"/>
</dbReference>
<comment type="caution">
    <text evidence="2">The sequence shown here is derived from an EMBL/GenBank/DDBJ whole genome shotgun (WGS) entry which is preliminary data.</text>
</comment>
<dbReference type="RefSeq" id="WP_307061935.1">
    <property type="nucleotide sequence ID" value="NZ_JAUSUH010000007.1"/>
</dbReference>
<evidence type="ECO:0000313" key="3">
    <source>
        <dbReference type="Proteomes" id="UP001238467"/>
    </source>
</evidence>
<accession>A0ABU0DK33</accession>
<sequence length="397" mass="41431">MAKKPVFRLCMAAALAVILSMPGTPTLGAGKDVGKGGGNRGGNRGVLVAATAVPGFFRYGSVFRIRYRSRTSRNVPVIVSGLAIIPNGPAPAAGRPVVSWGHGTTGVARDCAPSLDVERAIGATLGLTQLLEKGTVVVAADYPGLGSAGVHPYLDGVSTARAMIDAVRAVRELRQADAGSRYAAWGFSQGGHGALFVASIAGSYAPELTLVGSAAASAPTELRRLLRADAHTLAGRVIASYAIWSWQRFYGAPIAKIADRQAIAAIDAIAGVCSLGPLEDLQLGLDSTAFQRSGFLAAEPGDSSVWGRLIAQNSTPETQRDVPILMLQGGADPIVEAPITRRYIRHLCATGRRVRYVEMAGVDHGTAARRGADTAVRWLADRFAGQPAPADCDTVRE</sequence>
<name>A0ABU0DK33_9HYPH</name>
<gene>
    <name evidence="2" type="ORF">J2S76_003235</name>
</gene>
<dbReference type="PANTHER" id="PTHR34853">
    <property type="match status" value="1"/>
</dbReference>
<keyword evidence="1" id="KW-1133">Transmembrane helix</keyword>
<evidence type="ECO:0000256" key="1">
    <source>
        <dbReference type="SAM" id="Phobius"/>
    </source>
</evidence>
<dbReference type="Pfam" id="PF03583">
    <property type="entry name" value="LIP"/>
    <property type="match status" value="1"/>
</dbReference>
<dbReference type="PANTHER" id="PTHR34853:SF1">
    <property type="entry name" value="LIPASE 5"/>
    <property type="match status" value="1"/>
</dbReference>
<organism evidence="2 3">
    <name type="scientific">Ancylobacter vacuolatus</name>
    <dbReference type="NCBI Taxonomy" id="223389"/>
    <lineage>
        <taxon>Bacteria</taxon>
        <taxon>Pseudomonadati</taxon>
        <taxon>Pseudomonadota</taxon>
        <taxon>Alphaproteobacteria</taxon>
        <taxon>Hyphomicrobiales</taxon>
        <taxon>Xanthobacteraceae</taxon>
        <taxon>Ancylobacter</taxon>
    </lineage>
</organism>
<protein>
    <submittedName>
        <fullName evidence="2">Alpha-beta hydrolase superfamily lysophospholipase</fullName>
    </submittedName>
</protein>
<feature type="transmembrane region" description="Helical" evidence="1">
    <location>
        <begin position="44"/>
        <end position="63"/>
    </location>
</feature>
<dbReference type="GO" id="GO:0016787">
    <property type="term" value="F:hydrolase activity"/>
    <property type="evidence" value="ECO:0007669"/>
    <property type="project" value="UniProtKB-KW"/>
</dbReference>
<dbReference type="PIRSF" id="PIRSF029171">
    <property type="entry name" value="Esterase_LipA"/>
    <property type="match status" value="1"/>
</dbReference>
<dbReference type="EMBL" id="JAUSUH010000007">
    <property type="protein sequence ID" value="MDQ0348801.1"/>
    <property type="molecule type" value="Genomic_DNA"/>
</dbReference>
<evidence type="ECO:0000313" key="2">
    <source>
        <dbReference type="EMBL" id="MDQ0348801.1"/>
    </source>
</evidence>
<keyword evidence="1" id="KW-0472">Membrane</keyword>
<proteinExistence type="predicted"/>